<dbReference type="Pfam" id="PF00528">
    <property type="entry name" value="BPD_transp_1"/>
    <property type="match status" value="2"/>
</dbReference>
<reference evidence="11 13" key="1">
    <citation type="submission" date="2015-09" db="EMBL/GenBank/DDBJ databases">
        <title>Identification and resolution of microdiversity through metagenomic sequencing of parallel consortia.</title>
        <authorList>
            <person name="Nelson W.C."/>
            <person name="Romine M.F."/>
            <person name="Lindemann S.R."/>
        </authorList>
    </citation>
    <scope>NUCLEOTIDE SEQUENCE [LARGE SCALE GENOMIC DNA]</scope>
    <source>
        <strain evidence="11">HL-109</strain>
    </source>
</reference>
<evidence type="ECO:0000256" key="2">
    <source>
        <dbReference type="ARBA" id="ARBA00022448"/>
    </source>
</evidence>
<feature type="transmembrane region" description="Helical" evidence="8">
    <location>
        <begin position="232"/>
        <end position="254"/>
    </location>
</feature>
<feature type="transmembrane region" description="Helical" evidence="8">
    <location>
        <begin position="376"/>
        <end position="399"/>
    </location>
</feature>
<feature type="domain" description="ABC transmembrane type-1" evidence="10">
    <location>
        <begin position="100"/>
        <end position="305"/>
    </location>
</feature>
<dbReference type="EMBL" id="LJSX01000001">
    <property type="protein sequence ID" value="KPQ12592.1"/>
    <property type="molecule type" value="Genomic_DNA"/>
</dbReference>
<evidence type="ECO:0000256" key="1">
    <source>
        <dbReference type="ARBA" id="ARBA00004429"/>
    </source>
</evidence>
<dbReference type="SUPFAM" id="SSF161098">
    <property type="entry name" value="MetI-like"/>
    <property type="match status" value="2"/>
</dbReference>
<gene>
    <name evidence="11" type="primary">afuB</name>
    <name evidence="12" type="ORF">GA0071312_3743</name>
    <name evidence="11" type="ORF">HLUCCO17_00425</name>
</gene>
<feature type="transmembrane region" description="Helical" evidence="8">
    <location>
        <begin position="191"/>
        <end position="211"/>
    </location>
</feature>
<evidence type="ECO:0000256" key="8">
    <source>
        <dbReference type="RuleBase" id="RU363032"/>
    </source>
</evidence>
<dbReference type="PANTHER" id="PTHR43357:SF3">
    <property type="entry name" value="FE(3+)-TRANSPORT SYSTEM PERMEASE PROTEIN FBPB 2"/>
    <property type="match status" value="1"/>
</dbReference>
<dbReference type="Gene3D" id="1.10.3720.10">
    <property type="entry name" value="MetI-like"/>
    <property type="match status" value="2"/>
</dbReference>
<feature type="transmembrane region" description="Helical" evidence="8">
    <location>
        <begin position="566"/>
        <end position="584"/>
    </location>
</feature>
<evidence type="ECO:0000256" key="3">
    <source>
        <dbReference type="ARBA" id="ARBA00022475"/>
    </source>
</evidence>
<dbReference type="PATRIC" id="fig|1653334.4.peg.1843"/>
<comment type="subcellular location">
    <subcellularLocation>
        <location evidence="1">Cell inner membrane</location>
        <topology evidence="1">Multi-pass membrane protein</topology>
    </subcellularLocation>
    <subcellularLocation>
        <location evidence="8">Cell membrane</location>
        <topology evidence="8">Multi-pass membrane protein</topology>
    </subcellularLocation>
</comment>
<feature type="compositionally biased region" description="Polar residues" evidence="9">
    <location>
        <begin position="35"/>
        <end position="46"/>
    </location>
</feature>
<dbReference type="AlphaFoldDB" id="A0A0P7XBF0"/>
<keyword evidence="14" id="KW-1185">Reference proteome</keyword>
<dbReference type="InterPro" id="IPR000515">
    <property type="entry name" value="MetI-like"/>
</dbReference>
<evidence type="ECO:0000256" key="4">
    <source>
        <dbReference type="ARBA" id="ARBA00022519"/>
    </source>
</evidence>
<feature type="transmembrane region" description="Helical" evidence="8">
    <location>
        <begin position="102"/>
        <end position="126"/>
    </location>
</feature>
<feature type="transmembrane region" description="Helical" evidence="8">
    <location>
        <begin position="508"/>
        <end position="530"/>
    </location>
</feature>
<sequence length="590" mass="63711">MDTQARQSYQSGLGMRDTGMRQRTALEQGSEHGPESQNGPGSQNALQKRWRGPLPSIWTVLAFIVIAVILLPVATVASRVFVPSEGVWAHLFDTVLPLYVQNSLILVTGVTLLAIMIGVTTGWLIAAYEFPGRRVLEWALMLPLAMPGYVIAYVYFDRLSYWGPIQSGLRSVFGWGRADYWFPQIASLPGAMILLALVLYPYVYLLSRAAFLGQSLHLMETARSLGQGRVAAFRRVALPLAWPAIAAGAAFVAMETLADYGTVLHLGVQTLTTGIFRTWFARGAPVAAAQLAALLVCFVAVAFLVERMVRGDRRFASNAGGRARMMGRVRLKPGYAILAMVACSLPVVLGFVFPAAELLRLSLIAGDPLWGARFFAFAQNSLVMAGGAAILLVCIAVFLSYAQRLQGGPVIDSAMQAASFGYAIPGAVIAIGVLIPLATFDNALDAFMRARFGISTGLLLTGSIAALMFAYTVRYLAVALKTVQASFTRVPRSMDEAARNLGAGSVRVLWRVHLPLLRPGLLTAAIFVFADVMKELPATLIVRPFNFDTLAIRTFRLASDGRLEEAATSALLIVAVGILPVIILSRAMNR</sequence>
<keyword evidence="7 8" id="KW-0472">Membrane</keyword>
<comment type="caution">
    <text evidence="11">The sequence shown here is derived from an EMBL/GenBank/DDBJ whole genome shotgun (WGS) entry which is preliminary data.</text>
</comment>
<dbReference type="GO" id="GO:0055085">
    <property type="term" value="P:transmembrane transport"/>
    <property type="evidence" value="ECO:0007669"/>
    <property type="project" value="InterPro"/>
</dbReference>
<evidence type="ECO:0000313" key="11">
    <source>
        <dbReference type="EMBL" id="KPQ12592.1"/>
    </source>
</evidence>
<protein>
    <submittedName>
        <fullName evidence="11">Iron(III) transport system permease protein</fullName>
    </submittedName>
</protein>
<feature type="transmembrane region" description="Helical" evidence="8">
    <location>
        <begin position="452"/>
        <end position="471"/>
    </location>
</feature>
<keyword evidence="4" id="KW-0997">Cell inner membrane</keyword>
<feature type="transmembrane region" description="Helical" evidence="8">
    <location>
        <begin position="138"/>
        <end position="156"/>
    </location>
</feature>
<accession>A0A0P7XBF0</accession>
<dbReference type="PANTHER" id="PTHR43357">
    <property type="entry name" value="INNER MEMBRANE ABC TRANSPORTER PERMEASE PROTEIN YDCV"/>
    <property type="match status" value="1"/>
</dbReference>
<dbReference type="InterPro" id="IPR035906">
    <property type="entry name" value="MetI-like_sf"/>
</dbReference>
<evidence type="ECO:0000256" key="5">
    <source>
        <dbReference type="ARBA" id="ARBA00022692"/>
    </source>
</evidence>
<name>A0A0P7XBF0_9HYPH</name>
<keyword evidence="2 8" id="KW-0813">Transport</keyword>
<evidence type="ECO:0000256" key="7">
    <source>
        <dbReference type="ARBA" id="ARBA00023136"/>
    </source>
</evidence>
<feature type="transmembrane region" description="Helical" evidence="8">
    <location>
        <begin position="286"/>
        <end position="305"/>
    </location>
</feature>
<proteinExistence type="inferred from homology"/>
<dbReference type="EMBL" id="FMBM01000003">
    <property type="protein sequence ID" value="SCC82733.1"/>
    <property type="molecule type" value="Genomic_DNA"/>
</dbReference>
<dbReference type="Proteomes" id="UP000050497">
    <property type="component" value="Unassembled WGS sequence"/>
</dbReference>
<dbReference type="Proteomes" id="UP000182800">
    <property type="component" value="Unassembled WGS sequence"/>
</dbReference>
<organism evidence="11 13">
    <name type="scientific">Saliniramus fredricksonii</name>
    <dbReference type="NCBI Taxonomy" id="1653334"/>
    <lineage>
        <taxon>Bacteria</taxon>
        <taxon>Pseudomonadati</taxon>
        <taxon>Pseudomonadota</taxon>
        <taxon>Alphaproteobacteria</taxon>
        <taxon>Hyphomicrobiales</taxon>
        <taxon>Salinarimonadaceae</taxon>
        <taxon>Saliniramus</taxon>
    </lineage>
</organism>
<evidence type="ECO:0000256" key="6">
    <source>
        <dbReference type="ARBA" id="ARBA00022989"/>
    </source>
</evidence>
<feature type="domain" description="ABC transmembrane type-1" evidence="10">
    <location>
        <begin position="378"/>
        <end position="584"/>
    </location>
</feature>
<dbReference type="STRING" id="1653334.GA0071312_3743"/>
<dbReference type="PROSITE" id="PS50928">
    <property type="entry name" value="ABC_TM1"/>
    <property type="match status" value="2"/>
</dbReference>
<keyword evidence="5 8" id="KW-0812">Transmembrane</keyword>
<feature type="transmembrane region" description="Helical" evidence="8">
    <location>
        <begin position="334"/>
        <end position="356"/>
    </location>
</feature>
<dbReference type="FunFam" id="1.10.3720.10:FF:000088">
    <property type="entry name" value="Iron(III) ABC transporter, permease protein"/>
    <property type="match status" value="1"/>
</dbReference>
<keyword evidence="6 8" id="KW-1133">Transmembrane helix</keyword>
<reference evidence="12 14" key="2">
    <citation type="submission" date="2016-08" db="EMBL/GenBank/DDBJ databases">
        <authorList>
            <person name="Varghese N."/>
            <person name="Submissions Spin"/>
        </authorList>
    </citation>
    <scope>NUCLEOTIDE SEQUENCE [LARGE SCALE GENOMIC DNA]</scope>
    <source>
        <strain evidence="12 14">HL-109</strain>
    </source>
</reference>
<evidence type="ECO:0000256" key="9">
    <source>
        <dbReference type="SAM" id="MobiDB-lite"/>
    </source>
</evidence>
<dbReference type="CDD" id="cd06261">
    <property type="entry name" value="TM_PBP2"/>
    <property type="match status" value="2"/>
</dbReference>
<dbReference type="GO" id="GO:0005886">
    <property type="term" value="C:plasma membrane"/>
    <property type="evidence" value="ECO:0007669"/>
    <property type="project" value="UniProtKB-SubCell"/>
</dbReference>
<feature type="transmembrane region" description="Helical" evidence="8">
    <location>
        <begin position="420"/>
        <end position="440"/>
    </location>
</feature>
<feature type="region of interest" description="Disordered" evidence="9">
    <location>
        <begin position="25"/>
        <end position="47"/>
    </location>
</feature>
<evidence type="ECO:0000313" key="14">
    <source>
        <dbReference type="Proteomes" id="UP000182800"/>
    </source>
</evidence>
<feature type="transmembrane region" description="Helical" evidence="8">
    <location>
        <begin position="57"/>
        <end position="82"/>
    </location>
</feature>
<comment type="similarity">
    <text evidence="8">Belongs to the binding-protein-dependent transport system permease family.</text>
</comment>
<evidence type="ECO:0000259" key="10">
    <source>
        <dbReference type="PROSITE" id="PS50928"/>
    </source>
</evidence>
<keyword evidence="3" id="KW-1003">Cell membrane</keyword>
<evidence type="ECO:0000313" key="12">
    <source>
        <dbReference type="EMBL" id="SCC82733.1"/>
    </source>
</evidence>
<evidence type="ECO:0000313" key="13">
    <source>
        <dbReference type="Proteomes" id="UP000050497"/>
    </source>
</evidence>